<dbReference type="Proteomes" id="UP001186974">
    <property type="component" value="Unassembled WGS sequence"/>
</dbReference>
<sequence>MTLLYPPQLTEARLETLVTEINDFQLTHGSLAKLTHVGQGHTVLAQPVGVSCFPTVWPRLCYVQAVKLQQAFNRLYASIAEDPAWLQALLTDLIDSDSFIQRLWRIHEHVEQEGYAQRLSLGIFRSDYMLNKRRPSGQIQDAELKQVDFNTVSVTGGTQGNIVAAMHEHMQLIGAYGFDKAQTLRWMDSVPPCDTVNSVLSGLTQAHLSYGPITCKAAASLAILMIVQPGSVNICDEKPIEYGLWDHNPPIPTFRLEFGGSVLAQTSLASNRALLYQPPNQPNKLYEISVVYLRAGFEAEEYDEIGTSARLELERSRAIKCPSVLTHLATLRRVQQALATPGALTRFLSPEDAACITETLVPMYPMDKSRRGMKARSLATNPVTAVDYVVKSSVQGGGRNIYRGDIPAFVRTIPKNKSKEYTLMKMIEAPEVHGTLTSPQGFYKGPVISELGIFGICLWRKKQGGHGAYIVTNKNAGWSFKTKSTEVDDMSIAKGYSFFDTPYLLDEEDDRYEDSGNGVSCSSSEGDFF</sequence>
<proteinExistence type="predicted"/>
<dbReference type="EMBL" id="JAWDJW010000002">
    <property type="protein sequence ID" value="KAK3082256.1"/>
    <property type="molecule type" value="Genomic_DNA"/>
</dbReference>
<evidence type="ECO:0000313" key="2">
    <source>
        <dbReference type="Proteomes" id="UP001186974"/>
    </source>
</evidence>
<gene>
    <name evidence="1" type="ORF">LTS18_007812</name>
</gene>
<name>A0ACC3DZW9_9PEZI</name>
<organism evidence="1 2">
    <name type="scientific">Coniosporium uncinatum</name>
    <dbReference type="NCBI Taxonomy" id="93489"/>
    <lineage>
        <taxon>Eukaryota</taxon>
        <taxon>Fungi</taxon>
        <taxon>Dikarya</taxon>
        <taxon>Ascomycota</taxon>
        <taxon>Pezizomycotina</taxon>
        <taxon>Dothideomycetes</taxon>
        <taxon>Dothideomycetes incertae sedis</taxon>
        <taxon>Coniosporium</taxon>
    </lineage>
</organism>
<accession>A0ACC3DZW9</accession>
<evidence type="ECO:0000313" key="1">
    <source>
        <dbReference type="EMBL" id="KAK3082256.1"/>
    </source>
</evidence>
<keyword evidence="2" id="KW-1185">Reference proteome</keyword>
<reference evidence="1" key="1">
    <citation type="submission" date="2024-09" db="EMBL/GenBank/DDBJ databases">
        <title>Black Yeasts Isolated from many extreme environments.</title>
        <authorList>
            <person name="Coleine C."/>
            <person name="Stajich J.E."/>
            <person name="Selbmann L."/>
        </authorList>
    </citation>
    <scope>NUCLEOTIDE SEQUENCE</scope>
    <source>
        <strain evidence="1">CCFEE 5737</strain>
    </source>
</reference>
<comment type="caution">
    <text evidence="1">The sequence shown here is derived from an EMBL/GenBank/DDBJ whole genome shotgun (WGS) entry which is preliminary data.</text>
</comment>
<protein>
    <submittedName>
        <fullName evidence="1">Uncharacterized protein</fullName>
    </submittedName>
</protein>